<dbReference type="RefSeq" id="WP_385875383.1">
    <property type="nucleotide sequence ID" value="NZ_JBHLXE010000012.1"/>
</dbReference>
<keyword evidence="2" id="KW-1185">Reference proteome</keyword>
<organism evidence="1 2">
    <name type="scientific">Thorsellia kenyensis</name>
    <dbReference type="NCBI Taxonomy" id="1549888"/>
    <lineage>
        <taxon>Bacteria</taxon>
        <taxon>Pseudomonadati</taxon>
        <taxon>Pseudomonadota</taxon>
        <taxon>Gammaproteobacteria</taxon>
        <taxon>Enterobacterales</taxon>
        <taxon>Thorselliaceae</taxon>
        <taxon>Thorsellia</taxon>
    </lineage>
</organism>
<protein>
    <submittedName>
        <fullName evidence="1">Uncharacterized protein</fullName>
    </submittedName>
</protein>
<reference evidence="1 2" key="1">
    <citation type="submission" date="2024-09" db="EMBL/GenBank/DDBJ databases">
        <authorList>
            <person name="Sun Q."/>
            <person name="Mori K."/>
        </authorList>
    </citation>
    <scope>NUCLEOTIDE SEQUENCE [LARGE SCALE GENOMIC DNA]</scope>
    <source>
        <strain evidence="1 2">CCM 8545</strain>
    </source>
</reference>
<accession>A0ABV6CAM5</accession>
<gene>
    <name evidence="1" type="ORF">ACFFIT_00465</name>
</gene>
<dbReference type="EMBL" id="JBHLXE010000012">
    <property type="protein sequence ID" value="MFC0178586.1"/>
    <property type="molecule type" value="Genomic_DNA"/>
</dbReference>
<evidence type="ECO:0000313" key="2">
    <source>
        <dbReference type="Proteomes" id="UP001589758"/>
    </source>
</evidence>
<evidence type="ECO:0000313" key="1">
    <source>
        <dbReference type="EMBL" id="MFC0178586.1"/>
    </source>
</evidence>
<proteinExistence type="predicted"/>
<dbReference type="Proteomes" id="UP001589758">
    <property type="component" value="Unassembled WGS sequence"/>
</dbReference>
<name>A0ABV6CAM5_9GAMM</name>
<comment type="caution">
    <text evidence="1">The sequence shown here is derived from an EMBL/GenBank/DDBJ whole genome shotgun (WGS) entry which is preliminary data.</text>
</comment>
<sequence length="195" mass="23440">MGKVTKESFLSNVAEHKLEVLLDNGLYRHLKVRNPKTSNQWYQITTWPDYLCISGDMGCFTFSRIEDMFQFFRDKDLGVCLQYYAEKLQAGMHYRDAEGIFKEFSIDEAKKYARELKRERITEAGRDKDAIRKIHEDFENLLKAEEEHEFYRELQDLDYDLCDLPDFYEFKYYYIWCCYAIAHAINLYDQSKQSN</sequence>